<reference evidence="2" key="1">
    <citation type="submission" date="2021-06" db="EMBL/GenBank/DDBJ databases">
        <authorList>
            <person name="Kallberg Y."/>
            <person name="Tangrot J."/>
            <person name="Rosling A."/>
        </authorList>
    </citation>
    <scope>NUCLEOTIDE SEQUENCE</scope>
    <source>
        <strain evidence="2">BR232B</strain>
    </source>
</reference>
<dbReference type="PANTHER" id="PTHR16124:SF3">
    <property type="entry name" value="MIS18-BINDING PROTEIN 1"/>
    <property type="match status" value="1"/>
</dbReference>
<dbReference type="EMBL" id="CAJVPI010002206">
    <property type="protein sequence ID" value="CAG8638277.1"/>
    <property type="molecule type" value="Genomic_DNA"/>
</dbReference>
<sequence>MTNRKSNVSADSIFRIADSSVLRSPMPRHISSLHSIGTTPSILDKRGPIKTGKLIRPTPIVPALGIPTTRKQYDYTSSSLAYDKLKRNTTPEKFSSPEARLPESNNDFGCEKKVAKSIPARRQSYEVSSLPNPLIEDGYRPEKGIYMTHWHLRCISARGLNLPGDLNVWVVLKGIRKYKRQWKEWHSSAIVDRVESRVVQTLSGQMYYLAGEVIADLMIEYGFSSELISRFSQGFPSDWKALLALEFGRHQSHKIMTMTSTPTKPNNVVNFDQDRCTEDDLSTKSPPREISDTSKDVLSKDLISKAEPIIPSPEAVIVSKDVIAITRSGRRIKRPGAWWAYNH</sequence>
<evidence type="ECO:0000313" key="3">
    <source>
        <dbReference type="Proteomes" id="UP000789739"/>
    </source>
</evidence>
<dbReference type="AlphaFoldDB" id="A0A9N9DFI1"/>
<dbReference type="GO" id="GO:0000775">
    <property type="term" value="C:chromosome, centromeric region"/>
    <property type="evidence" value="ECO:0007669"/>
    <property type="project" value="TreeGrafter"/>
</dbReference>
<accession>A0A9N9DFI1</accession>
<evidence type="ECO:0000313" key="2">
    <source>
        <dbReference type="EMBL" id="CAG8638277.1"/>
    </source>
</evidence>
<evidence type="ECO:0000259" key="1">
    <source>
        <dbReference type="Pfam" id="PF09133"/>
    </source>
</evidence>
<name>A0A9N9DFI1_9GLOM</name>
<dbReference type="PANTHER" id="PTHR16124">
    <property type="entry name" value="MIS18-BINDING PROTEIN 1"/>
    <property type="match status" value="1"/>
</dbReference>
<dbReference type="Proteomes" id="UP000789739">
    <property type="component" value="Unassembled WGS sequence"/>
</dbReference>
<proteinExistence type="predicted"/>
<protein>
    <submittedName>
        <fullName evidence="2">8714_t:CDS:1</fullName>
    </submittedName>
</protein>
<dbReference type="InterPro" id="IPR039110">
    <property type="entry name" value="KNL2-like"/>
</dbReference>
<dbReference type="InterPro" id="IPR015216">
    <property type="entry name" value="SANTA"/>
</dbReference>
<organism evidence="2 3">
    <name type="scientific">Paraglomus brasilianum</name>
    <dbReference type="NCBI Taxonomy" id="144538"/>
    <lineage>
        <taxon>Eukaryota</taxon>
        <taxon>Fungi</taxon>
        <taxon>Fungi incertae sedis</taxon>
        <taxon>Mucoromycota</taxon>
        <taxon>Glomeromycotina</taxon>
        <taxon>Glomeromycetes</taxon>
        <taxon>Paraglomerales</taxon>
        <taxon>Paraglomeraceae</taxon>
        <taxon>Paraglomus</taxon>
    </lineage>
</organism>
<dbReference type="OrthoDB" id="2423123at2759"/>
<dbReference type="Pfam" id="PF09133">
    <property type="entry name" value="SANTA"/>
    <property type="match status" value="1"/>
</dbReference>
<gene>
    <name evidence="2" type="ORF">PBRASI_LOCUS9627</name>
</gene>
<comment type="caution">
    <text evidence="2">The sequence shown here is derived from an EMBL/GenBank/DDBJ whole genome shotgun (WGS) entry which is preliminary data.</text>
</comment>
<keyword evidence="3" id="KW-1185">Reference proteome</keyword>
<feature type="domain" description="SANTA" evidence="1">
    <location>
        <begin position="170"/>
        <end position="241"/>
    </location>
</feature>